<protein>
    <recommendedName>
        <fullName evidence="3">Outer membrane protein beta-barrel domain-containing protein</fullName>
    </recommendedName>
</protein>
<sequence length="161" mass="17866">MKKLSRVGVVAVLFGLLPEVVLAKEDVYVGFGSAYSTDEAKDIASEYLGTELYYGYQSTKYFAMEFGVADYALYRSVEGGQDLLSVFGRFRAEYALNSGTDLYFGTGFSYTANNVRPLLNIGINHRISNGVSLDFGYQGLFGTNDIHMDVYGLKVAMNYHF</sequence>
<dbReference type="Proteomes" id="UP000253437">
    <property type="component" value="Unassembled WGS sequence"/>
</dbReference>
<dbReference type="RefSeq" id="WP_009698068.1">
    <property type="nucleotide sequence ID" value="NZ_CP080098.1"/>
</dbReference>
<dbReference type="AlphaFoldDB" id="A0A8B3DGH2"/>
<dbReference type="InterPro" id="IPR011250">
    <property type="entry name" value="OMP/PagP_B-barrel"/>
</dbReference>
<organism evidence="1 2">
    <name type="scientific">Vibrio harveyi</name>
    <name type="common">Beneckea harveyi</name>
    <dbReference type="NCBI Taxonomy" id="669"/>
    <lineage>
        <taxon>Bacteria</taxon>
        <taxon>Pseudomonadati</taxon>
        <taxon>Pseudomonadota</taxon>
        <taxon>Gammaproteobacteria</taxon>
        <taxon>Vibrionales</taxon>
        <taxon>Vibrionaceae</taxon>
        <taxon>Vibrio</taxon>
    </lineage>
</organism>
<comment type="caution">
    <text evidence="1">The sequence shown here is derived from an EMBL/GenBank/DDBJ whole genome shotgun (WGS) entry which is preliminary data.</text>
</comment>
<proteinExistence type="predicted"/>
<dbReference type="SUPFAM" id="SSF56925">
    <property type="entry name" value="OMPA-like"/>
    <property type="match status" value="1"/>
</dbReference>
<evidence type="ECO:0008006" key="3">
    <source>
        <dbReference type="Google" id="ProtNLM"/>
    </source>
</evidence>
<evidence type="ECO:0000313" key="1">
    <source>
        <dbReference type="EMBL" id="RIW02389.1"/>
    </source>
</evidence>
<name>A0A8B3DGH2_VIBHA</name>
<dbReference type="EMBL" id="QOUW02000178">
    <property type="protein sequence ID" value="RIW02389.1"/>
    <property type="molecule type" value="Genomic_DNA"/>
</dbReference>
<gene>
    <name evidence="1" type="ORF">DS957_025375</name>
</gene>
<accession>A0A8B3DGH2</accession>
<reference evidence="1 2" key="1">
    <citation type="submission" date="2018-08" db="EMBL/GenBank/DDBJ databases">
        <title>Vibrio harveyi strains pathogenic to white snook Centropomus viridis Lockington (1877) and potential probiotic bacteria.</title>
        <authorList>
            <person name="Soto-Rodriguez S."/>
            <person name="Gomez-Gil B."/>
            <person name="Lozano-Olvera R."/>
        </authorList>
    </citation>
    <scope>NUCLEOTIDE SEQUENCE [LARGE SCALE GENOMIC DNA]</scope>
    <source>
        <strain evidence="1 2">CAIM 1508</strain>
    </source>
</reference>
<dbReference type="Gene3D" id="2.40.160.20">
    <property type="match status" value="1"/>
</dbReference>
<evidence type="ECO:0000313" key="2">
    <source>
        <dbReference type="Proteomes" id="UP000253437"/>
    </source>
</evidence>